<dbReference type="GO" id="GO:0051301">
    <property type="term" value="P:cell division"/>
    <property type="evidence" value="ECO:0007669"/>
    <property type="project" value="UniProtKB-KW"/>
</dbReference>
<reference evidence="10" key="1">
    <citation type="journal article" date="2010" name="Nature">
        <title>The Amphimedon queenslandica genome and the evolution of animal complexity.</title>
        <authorList>
            <person name="Srivastava M."/>
            <person name="Simakov O."/>
            <person name="Chapman J."/>
            <person name="Fahey B."/>
            <person name="Gauthier M.E."/>
            <person name="Mitros T."/>
            <person name="Richards G.S."/>
            <person name="Conaco C."/>
            <person name="Dacre M."/>
            <person name="Hellsten U."/>
            <person name="Larroux C."/>
            <person name="Putnam N.H."/>
            <person name="Stanke M."/>
            <person name="Adamska M."/>
            <person name="Darling A."/>
            <person name="Degnan S.M."/>
            <person name="Oakley T.H."/>
            <person name="Plachetzki D.C."/>
            <person name="Zhai Y."/>
            <person name="Adamski M."/>
            <person name="Calcino A."/>
            <person name="Cummins S.F."/>
            <person name="Goodstein D.M."/>
            <person name="Harris C."/>
            <person name="Jackson D.J."/>
            <person name="Leys S.P."/>
            <person name="Shu S."/>
            <person name="Woodcroft B.J."/>
            <person name="Vervoort M."/>
            <person name="Kosik K.S."/>
            <person name="Manning G."/>
            <person name="Degnan B.M."/>
            <person name="Rokhsar D.S."/>
        </authorList>
    </citation>
    <scope>NUCLEOTIDE SEQUENCE [LARGE SCALE GENOMIC DNA]</scope>
</reference>
<dbReference type="InterPro" id="IPR027165">
    <property type="entry name" value="CND3"/>
</dbReference>
<protein>
    <recommendedName>
        <fullName evidence="8">Nuclear condensin complex subunit 3 C-terminal domain-containing protein</fullName>
    </recommendedName>
</protein>
<evidence type="ECO:0000256" key="3">
    <source>
        <dbReference type="ARBA" id="ARBA00022618"/>
    </source>
</evidence>
<dbReference type="KEGG" id="aqu:109580540"/>
<dbReference type="AlphaFoldDB" id="A0A1X7VCT0"/>
<comment type="subcellular location">
    <subcellularLocation>
        <location evidence="1">Chromosome</location>
    </subcellularLocation>
</comment>
<keyword evidence="5" id="KW-0226">DNA condensation</keyword>
<dbReference type="Proteomes" id="UP000007879">
    <property type="component" value="Unassembled WGS sequence"/>
</dbReference>
<evidence type="ECO:0000256" key="7">
    <source>
        <dbReference type="SAM" id="MobiDB-lite"/>
    </source>
</evidence>
<dbReference type="EnsemblMetazoa" id="XM_019993834.1">
    <property type="protein sequence ID" value="XP_019849393.1"/>
    <property type="gene ID" value="LOC109580540"/>
</dbReference>
<evidence type="ECO:0000313" key="10">
    <source>
        <dbReference type="Proteomes" id="UP000007879"/>
    </source>
</evidence>
<dbReference type="EnsemblMetazoa" id="Aqu2.1.38105_001">
    <property type="protein sequence ID" value="Aqu2.1.38105_001"/>
    <property type="gene ID" value="Aqu2.1.38105"/>
</dbReference>
<feature type="compositionally biased region" description="Basic residues" evidence="7">
    <location>
        <begin position="320"/>
        <end position="330"/>
    </location>
</feature>
<dbReference type="Pfam" id="PF12719">
    <property type="entry name" value="Cnd3"/>
    <property type="match status" value="1"/>
</dbReference>
<reference evidence="9" key="2">
    <citation type="submission" date="2017-05" db="UniProtKB">
        <authorList>
            <consortium name="EnsemblMetazoa"/>
        </authorList>
    </citation>
    <scope>IDENTIFICATION</scope>
</reference>
<keyword evidence="6" id="KW-0131">Cell cycle</keyword>
<keyword evidence="2" id="KW-0158">Chromosome</keyword>
<organism evidence="9">
    <name type="scientific">Amphimedon queenslandica</name>
    <name type="common">Sponge</name>
    <dbReference type="NCBI Taxonomy" id="400682"/>
    <lineage>
        <taxon>Eukaryota</taxon>
        <taxon>Metazoa</taxon>
        <taxon>Porifera</taxon>
        <taxon>Demospongiae</taxon>
        <taxon>Heteroscleromorpha</taxon>
        <taxon>Haplosclerida</taxon>
        <taxon>Niphatidae</taxon>
        <taxon>Amphimedon</taxon>
    </lineage>
</organism>
<name>A0A1X7VCT0_AMPQE</name>
<sequence length="389" mass="42881">MDGEEQKGAGQEEEEEGSTGTITEGLTDNDSTTSGQKFLQILTSYLNGKSTLLREVSAEGISKLLLSGRVVSVPLLVKLLLMWYDPSLHDEDIRTTLGHFFPAYAATDRSYRTSIAEAYIPVMQAVRDAPPTSSLTEVDVTNMSGFIVSLSAPHEPTEDSSHDDLSIHVLNQMLSMTSAANSDDDDDGSYIEWCRLHCHTLTLLKLSPHNTCNNKDVVILVDQLMNSVDDRRCLNSLKKFRNMIDKLLPVTAQVIPECDKENASSEVGVASVAATPTTRSQARRVMSQSQISTRRRRRGRYGNDDDDDEDFSISSTVKKSSMKSSKRKSAKSAAKEKDGRKKGKRKTLEHESDAEESDDSLVGEHSPFVRNRSRPKGSSDPVPSMTSDS</sequence>
<dbReference type="STRING" id="400682.A0A1X7VCT0"/>
<accession>A0A1X7VCT0</accession>
<dbReference type="InParanoid" id="A0A1X7VCT0"/>
<dbReference type="GO" id="GO:0000793">
    <property type="term" value="C:condensed chromosome"/>
    <property type="evidence" value="ECO:0007669"/>
    <property type="project" value="TreeGrafter"/>
</dbReference>
<feature type="compositionally biased region" description="Acidic residues" evidence="7">
    <location>
        <begin position="352"/>
        <end position="361"/>
    </location>
</feature>
<evidence type="ECO:0000256" key="6">
    <source>
        <dbReference type="ARBA" id="ARBA00023306"/>
    </source>
</evidence>
<evidence type="ECO:0000259" key="8">
    <source>
        <dbReference type="Pfam" id="PF12719"/>
    </source>
</evidence>
<feature type="compositionally biased region" description="Low complexity" evidence="7">
    <location>
        <begin position="264"/>
        <end position="274"/>
    </location>
</feature>
<feature type="region of interest" description="Disordered" evidence="7">
    <location>
        <begin position="1"/>
        <end position="31"/>
    </location>
</feature>
<evidence type="ECO:0000256" key="1">
    <source>
        <dbReference type="ARBA" id="ARBA00004286"/>
    </source>
</evidence>
<dbReference type="GO" id="GO:0000796">
    <property type="term" value="C:condensin complex"/>
    <property type="evidence" value="ECO:0007669"/>
    <property type="project" value="InterPro"/>
</dbReference>
<dbReference type="eggNOG" id="KOG2025">
    <property type="taxonomic scope" value="Eukaryota"/>
</dbReference>
<dbReference type="OrthoDB" id="27187at2759"/>
<evidence type="ECO:0000256" key="5">
    <source>
        <dbReference type="ARBA" id="ARBA00023067"/>
    </source>
</evidence>
<feature type="domain" description="Nuclear condensin complex subunit 3 C-terminal" evidence="8">
    <location>
        <begin position="24"/>
        <end position="205"/>
    </location>
</feature>
<gene>
    <name evidence="9" type="primary">109580540</name>
</gene>
<dbReference type="GO" id="GO:0007076">
    <property type="term" value="P:mitotic chromosome condensation"/>
    <property type="evidence" value="ECO:0007669"/>
    <property type="project" value="InterPro"/>
</dbReference>
<keyword evidence="3" id="KW-0132">Cell division</keyword>
<dbReference type="PANTHER" id="PTHR14418">
    <property type="entry name" value="CONDENSIN COMPLEX SUBUNIT 3-RELATED"/>
    <property type="match status" value="1"/>
</dbReference>
<feature type="region of interest" description="Disordered" evidence="7">
    <location>
        <begin position="260"/>
        <end position="389"/>
    </location>
</feature>
<proteinExistence type="predicted"/>
<dbReference type="PANTHER" id="PTHR14418:SF5">
    <property type="entry name" value="CONDENSIN COMPLEX SUBUNIT 3"/>
    <property type="match status" value="1"/>
</dbReference>
<evidence type="ECO:0000313" key="9">
    <source>
        <dbReference type="EnsemblMetazoa" id="Aqu2.1.38105_001"/>
    </source>
</evidence>
<keyword evidence="4" id="KW-0498">Mitosis</keyword>
<feature type="compositionally biased region" description="Polar residues" evidence="7">
    <location>
        <begin position="275"/>
        <end position="292"/>
    </location>
</feature>
<dbReference type="InterPro" id="IPR025977">
    <property type="entry name" value="Cnd3_C"/>
</dbReference>
<evidence type="ECO:0000256" key="4">
    <source>
        <dbReference type="ARBA" id="ARBA00022776"/>
    </source>
</evidence>
<keyword evidence="10" id="KW-1185">Reference proteome</keyword>
<evidence type="ECO:0000256" key="2">
    <source>
        <dbReference type="ARBA" id="ARBA00022454"/>
    </source>
</evidence>